<dbReference type="InterPro" id="IPR029498">
    <property type="entry name" value="HeLo_dom"/>
</dbReference>
<evidence type="ECO:0000313" key="4">
    <source>
        <dbReference type="Proteomes" id="UP001338125"/>
    </source>
</evidence>
<dbReference type="InterPro" id="IPR038305">
    <property type="entry name" value="HeLo_sf"/>
</dbReference>
<sequence length="283" mass="31388">MDMAVNAISLLNFALECLDRIQLAREFEDDFATYQLKLDVVQIRLSRWGEVAGVTVSNGKNNEQGPQLTGNKPTQDPQGTQGVQGGAAEADTIKKAEEILGEIQDTIFKAQRDAKRMRTNLDMSSEQPIDPDISVPSDLKKIRARLRECLRKRRARAATAADSLKWAFYKRAHFDKFVRDISALISDLENLFPKDTQEKLAELSGEECKGIGKSNLEELKDVAQDCDPWLEKAAEETLINSSRAGTYITQSHNSGLVTGIHHGDVKGVSIGNNNKTSNNWGRS</sequence>
<dbReference type="Pfam" id="PF14479">
    <property type="entry name" value="HeLo"/>
    <property type="match status" value="1"/>
</dbReference>
<dbReference type="PANTHER" id="PTHR37542">
    <property type="entry name" value="HELO DOMAIN-CONTAINING PROTEIN-RELATED"/>
    <property type="match status" value="1"/>
</dbReference>
<organism evidence="3 4">
    <name type="scientific">Cladobotryum mycophilum</name>
    <dbReference type="NCBI Taxonomy" id="491253"/>
    <lineage>
        <taxon>Eukaryota</taxon>
        <taxon>Fungi</taxon>
        <taxon>Dikarya</taxon>
        <taxon>Ascomycota</taxon>
        <taxon>Pezizomycotina</taxon>
        <taxon>Sordariomycetes</taxon>
        <taxon>Hypocreomycetidae</taxon>
        <taxon>Hypocreales</taxon>
        <taxon>Hypocreaceae</taxon>
        <taxon>Cladobotryum</taxon>
    </lineage>
</organism>
<proteinExistence type="predicted"/>
<dbReference type="PANTHER" id="PTHR37542:SF3">
    <property type="entry name" value="PRION-INHIBITION AND PROPAGATION HELO DOMAIN-CONTAINING PROTEIN"/>
    <property type="match status" value="1"/>
</dbReference>
<feature type="region of interest" description="Disordered" evidence="1">
    <location>
        <begin position="56"/>
        <end position="88"/>
    </location>
</feature>
<dbReference type="EMBL" id="JAVFKD010000016">
    <property type="protein sequence ID" value="KAK5988308.1"/>
    <property type="molecule type" value="Genomic_DNA"/>
</dbReference>
<comment type="caution">
    <text evidence="3">The sequence shown here is derived from an EMBL/GenBank/DDBJ whole genome shotgun (WGS) entry which is preliminary data.</text>
</comment>
<name>A0ABR0S811_9HYPO</name>
<keyword evidence="4" id="KW-1185">Reference proteome</keyword>
<feature type="compositionally biased region" description="Polar residues" evidence="1">
    <location>
        <begin position="56"/>
        <end position="81"/>
    </location>
</feature>
<dbReference type="Proteomes" id="UP001338125">
    <property type="component" value="Unassembled WGS sequence"/>
</dbReference>
<evidence type="ECO:0000256" key="1">
    <source>
        <dbReference type="SAM" id="MobiDB-lite"/>
    </source>
</evidence>
<dbReference type="Gene3D" id="1.20.120.1020">
    <property type="entry name" value="Prion-inhibition and propagation, HeLo domain"/>
    <property type="match status" value="1"/>
</dbReference>
<evidence type="ECO:0000259" key="2">
    <source>
        <dbReference type="Pfam" id="PF14479"/>
    </source>
</evidence>
<feature type="domain" description="Prion-inhibition and propagation HeLo" evidence="2">
    <location>
        <begin position="7"/>
        <end position="220"/>
    </location>
</feature>
<evidence type="ECO:0000313" key="3">
    <source>
        <dbReference type="EMBL" id="KAK5988308.1"/>
    </source>
</evidence>
<protein>
    <submittedName>
        <fullName evidence="3">Heterokaryon incompatibility s-like protein</fullName>
    </submittedName>
</protein>
<reference evidence="3 4" key="1">
    <citation type="submission" date="2024-01" db="EMBL/GenBank/DDBJ databases">
        <title>Complete genome of Cladobotryum mycophilum ATHUM6906.</title>
        <authorList>
            <person name="Christinaki A.C."/>
            <person name="Myridakis A.I."/>
            <person name="Kouvelis V.N."/>
        </authorList>
    </citation>
    <scope>NUCLEOTIDE SEQUENCE [LARGE SCALE GENOMIC DNA]</scope>
    <source>
        <strain evidence="3 4">ATHUM6906</strain>
    </source>
</reference>
<accession>A0ABR0S811</accession>
<gene>
    <name evidence="3" type="ORF">PT974_12457</name>
</gene>